<dbReference type="EMBL" id="BARW01019746">
    <property type="protein sequence ID" value="GAI98940.1"/>
    <property type="molecule type" value="Genomic_DNA"/>
</dbReference>
<sequence length="274" mass="28653">NKLDGIEALAVALATVKADTDIADAITKKHTQNSDTDLDATFEATFVKKVDTVNVLSDITSAGADIESAVSLKHAIQHAIDSASDHTSTITQNNLIDADANGLPDDSGLAVSDVLDAVNKRNKVNTFTVGATGCDYTTIQAALNAQNSGGELFVVYPGTYTDDTIAFTANNQSIQGVGEQCCVLVTTADANIVDFGAYTNVCIHDVKITLTAPDSNVDMIIGTTGDLKLRHCDLEVTVGDVVDSIAQPSAIQVTGAGNVDVWFGSLTYNSTNSY</sequence>
<protein>
    <submittedName>
        <fullName evidence="1">Uncharacterized protein</fullName>
    </submittedName>
</protein>
<feature type="non-terminal residue" evidence="1">
    <location>
        <position position="274"/>
    </location>
</feature>
<evidence type="ECO:0000313" key="1">
    <source>
        <dbReference type="EMBL" id="GAI98940.1"/>
    </source>
</evidence>
<organism evidence="1">
    <name type="scientific">marine sediment metagenome</name>
    <dbReference type="NCBI Taxonomy" id="412755"/>
    <lineage>
        <taxon>unclassified sequences</taxon>
        <taxon>metagenomes</taxon>
        <taxon>ecological metagenomes</taxon>
    </lineage>
</organism>
<gene>
    <name evidence="1" type="ORF">S12H4_33499</name>
</gene>
<dbReference type="InterPro" id="IPR011050">
    <property type="entry name" value="Pectin_lyase_fold/virulence"/>
</dbReference>
<feature type="non-terminal residue" evidence="1">
    <location>
        <position position="1"/>
    </location>
</feature>
<accession>X1UGD5</accession>
<dbReference type="InterPro" id="IPR012334">
    <property type="entry name" value="Pectin_lyas_fold"/>
</dbReference>
<comment type="caution">
    <text evidence="1">The sequence shown here is derived from an EMBL/GenBank/DDBJ whole genome shotgun (WGS) entry which is preliminary data.</text>
</comment>
<proteinExistence type="predicted"/>
<dbReference type="AlphaFoldDB" id="X1UGD5"/>
<dbReference type="SUPFAM" id="SSF51126">
    <property type="entry name" value="Pectin lyase-like"/>
    <property type="match status" value="1"/>
</dbReference>
<name>X1UGD5_9ZZZZ</name>
<reference evidence="1" key="1">
    <citation type="journal article" date="2014" name="Front. Microbiol.">
        <title>High frequency of phylogenetically diverse reductive dehalogenase-homologous genes in deep subseafloor sedimentary metagenomes.</title>
        <authorList>
            <person name="Kawai M."/>
            <person name="Futagami T."/>
            <person name="Toyoda A."/>
            <person name="Takaki Y."/>
            <person name="Nishi S."/>
            <person name="Hori S."/>
            <person name="Arai W."/>
            <person name="Tsubouchi T."/>
            <person name="Morono Y."/>
            <person name="Uchiyama I."/>
            <person name="Ito T."/>
            <person name="Fujiyama A."/>
            <person name="Inagaki F."/>
            <person name="Takami H."/>
        </authorList>
    </citation>
    <scope>NUCLEOTIDE SEQUENCE</scope>
    <source>
        <strain evidence="1">Expedition CK06-06</strain>
    </source>
</reference>
<dbReference type="Gene3D" id="2.160.20.10">
    <property type="entry name" value="Single-stranded right-handed beta-helix, Pectin lyase-like"/>
    <property type="match status" value="1"/>
</dbReference>